<evidence type="ECO:0000256" key="3">
    <source>
        <dbReference type="ARBA" id="ARBA00023204"/>
    </source>
</evidence>
<sequence>MSWTVRSELTGNPDIIRLSASMLDRRESDCHEFVAIKSRPEIRQRVWERRRYTPWEAFPLGLVMAVLDAVEFEDADVDATVTRVLDDNRSPVHPGAARWIRHACRTYAETAESLAAELAHSGVELLPERNPRIVQSVSSTELRAMTAWGRWYSTPDGHLVEFRRMRTRRSTGRPDGAATIAMAYVAATGGQALNPRDVYREIPVPVHRDLPRVDRVRVVEVGLTDGGAKVLIDLAPGEVRQAYLTTVRPVASGLLAGARRAPGHDCAECKLRDSCDDLVHLPGLLGLRDRGTHRRVWSVTTARRYQICPAQEHMHDLYLPTEEPHSVAAKRGLVVHRWLEAAHARRPARACTPEDLPDPGAPDLGLAGAILSREDYREARPYLLRHLDVCPLRGPDLVTDVRPEPKVAVYDPSSDVVVVSYPDLLRRVNGRLVYREQKSAATFRGITEDNALELVPQLALAVCLVADGAFGPGGGLVELEQLTPAGADLLTFDTAAPDVVTRARAALTQVTTAWHRDTTFAPNPGAWCRFCPVSRWCESAATADGDPSRLVVDGLVIDPSSGEVLEESPAPGTRANAIAASFTETPEDDIPPY</sequence>
<evidence type="ECO:0000256" key="4">
    <source>
        <dbReference type="SAM" id="MobiDB-lite"/>
    </source>
</evidence>
<dbReference type="AlphaFoldDB" id="A0A919RDA2"/>
<feature type="domain" description="PD-(D/E)XK endonuclease-like" evidence="5">
    <location>
        <begin position="297"/>
        <end position="538"/>
    </location>
</feature>
<dbReference type="RefSeq" id="WP_204023146.1">
    <property type="nucleotide sequence ID" value="NZ_BOOW01000010.1"/>
</dbReference>
<evidence type="ECO:0000313" key="7">
    <source>
        <dbReference type="Proteomes" id="UP000606172"/>
    </source>
</evidence>
<dbReference type="Pfam" id="PF12705">
    <property type="entry name" value="PDDEXK_1"/>
    <property type="match status" value="1"/>
</dbReference>
<keyword evidence="7" id="KW-1185">Reference proteome</keyword>
<reference evidence="6" key="1">
    <citation type="submission" date="2021-01" db="EMBL/GenBank/DDBJ databases">
        <title>Whole genome shotgun sequence of Sinosporangium siamense NBRC 109515.</title>
        <authorList>
            <person name="Komaki H."/>
            <person name="Tamura T."/>
        </authorList>
    </citation>
    <scope>NUCLEOTIDE SEQUENCE</scope>
    <source>
        <strain evidence="6">NBRC 109515</strain>
    </source>
</reference>
<dbReference type="GO" id="GO:0004386">
    <property type="term" value="F:helicase activity"/>
    <property type="evidence" value="ECO:0007669"/>
    <property type="project" value="UniProtKB-KW"/>
</dbReference>
<evidence type="ECO:0000256" key="1">
    <source>
        <dbReference type="ARBA" id="ARBA00022763"/>
    </source>
</evidence>
<dbReference type="GO" id="GO:0006281">
    <property type="term" value="P:DNA repair"/>
    <property type="evidence" value="ECO:0007669"/>
    <property type="project" value="UniProtKB-KW"/>
</dbReference>
<dbReference type="Proteomes" id="UP000606172">
    <property type="component" value="Unassembled WGS sequence"/>
</dbReference>
<gene>
    <name evidence="6" type="ORF">Ssi02_17540</name>
</gene>
<dbReference type="InterPro" id="IPR038726">
    <property type="entry name" value="PDDEXK_AddAB-type"/>
</dbReference>
<feature type="region of interest" description="Disordered" evidence="4">
    <location>
        <begin position="562"/>
        <end position="593"/>
    </location>
</feature>
<comment type="caution">
    <text evidence="6">The sequence shown here is derived from an EMBL/GenBank/DDBJ whole genome shotgun (WGS) entry which is preliminary data.</text>
</comment>
<evidence type="ECO:0000313" key="6">
    <source>
        <dbReference type="EMBL" id="GII91523.1"/>
    </source>
</evidence>
<keyword evidence="2" id="KW-0347">Helicase</keyword>
<organism evidence="6 7">
    <name type="scientific">Sinosporangium siamense</name>
    <dbReference type="NCBI Taxonomy" id="1367973"/>
    <lineage>
        <taxon>Bacteria</taxon>
        <taxon>Bacillati</taxon>
        <taxon>Actinomycetota</taxon>
        <taxon>Actinomycetes</taxon>
        <taxon>Streptosporangiales</taxon>
        <taxon>Streptosporangiaceae</taxon>
        <taxon>Sinosporangium</taxon>
    </lineage>
</organism>
<evidence type="ECO:0000259" key="5">
    <source>
        <dbReference type="Pfam" id="PF12705"/>
    </source>
</evidence>
<evidence type="ECO:0000256" key="2">
    <source>
        <dbReference type="ARBA" id="ARBA00022806"/>
    </source>
</evidence>
<protein>
    <recommendedName>
        <fullName evidence="5">PD-(D/E)XK endonuclease-like domain-containing protein</fullName>
    </recommendedName>
</protein>
<name>A0A919RDA2_9ACTN</name>
<proteinExistence type="predicted"/>
<keyword evidence="1" id="KW-0227">DNA damage</keyword>
<accession>A0A919RDA2</accession>
<dbReference type="EMBL" id="BOOW01000010">
    <property type="protein sequence ID" value="GII91523.1"/>
    <property type="molecule type" value="Genomic_DNA"/>
</dbReference>
<keyword evidence="2" id="KW-0067">ATP-binding</keyword>
<keyword evidence="2" id="KW-0547">Nucleotide-binding</keyword>
<keyword evidence="3" id="KW-0234">DNA repair</keyword>
<keyword evidence="2" id="KW-0378">Hydrolase</keyword>